<name>A0ACB0ZWS4_MELEN</name>
<evidence type="ECO:0000313" key="1">
    <source>
        <dbReference type="EMBL" id="CAK5083418.1"/>
    </source>
</evidence>
<evidence type="ECO:0000313" key="2">
    <source>
        <dbReference type="Proteomes" id="UP001497535"/>
    </source>
</evidence>
<sequence>MIYLQLLSKIIFIISIIFLTSGIQSDSVVPLNDLSNEYLNEDGNCSNNNIFNYFWTLSGNGRNSSVSHIFGTLKSLTINEELPKELWKELNNSEIILLETNYNAKQAAWKECFKKLKEKEIPFGKKIEEKLQNCKNKKKYFFEIV</sequence>
<protein>
    <submittedName>
        <fullName evidence="1">Uncharacterized protein</fullName>
    </submittedName>
</protein>
<gene>
    <name evidence="1" type="ORF">MENTE1834_LOCUS30756</name>
</gene>
<dbReference type="EMBL" id="CAVMJV010000050">
    <property type="protein sequence ID" value="CAK5083418.1"/>
    <property type="molecule type" value="Genomic_DNA"/>
</dbReference>
<reference evidence="1" key="1">
    <citation type="submission" date="2023-11" db="EMBL/GenBank/DDBJ databases">
        <authorList>
            <person name="Poullet M."/>
        </authorList>
    </citation>
    <scope>NUCLEOTIDE SEQUENCE</scope>
    <source>
        <strain evidence="1">E1834</strain>
    </source>
</reference>
<keyword evidence="2" id="KW-1185">Reference proteome</keyword>
<accession>A0ACB0ZWS4</accession>
<comment type="caution">
    <text evidence="1">The sequence shown here is derived from an EMBL/GenBank/DDBJ whole genome shotgun (WGS) entry which is preliminary data.</text>
</comment>
<dbReference type="Proteomes" id="UP001497535">
    <property type="component" value="Unassembled WGS sequence"/>
</dbReference>
<organism evidence="1 2">
    <name type="scientific">Meloidogyne enterolobii</name>
    <name type="common">Root-knot nematode worm</name>
    <name type="synonym">Meloidogyne mayaguensis</name>
    <dbReference type="NCBI Taxonomy" id="390850"/>
    <lineage>
        <taxon>Eukaryota</taxon>
        <taxon>Metazoa</taxon>
        <taxon>Ecdysozoa</taxon>
        <taxon>Nematoda</taxon>
        <taxon>Chromadorea</taxon>
        <taxon>Rhabditida</taxon>
        <taxon>Tylenchina</taxon>
        <taxon>Tylenchomorpha</taxon>
        <taxon>Tylenchoidea</taxon>
        <taxon>Meloidogynidae</taxon>
        <taxon>Meloidogyninae</taxon>
        <taxon>Meloidogyne</taxon>
    </lineage>
</organism>
<proteinExistence type="predicted"/>